<organism evidence="2 3">
    <name type="scientific">Rhizobium miluonense</name>
    <dbReference type="NCBI Taxonomy" id="411945"/>
    <lineage>
        <taxon>Bacteria</taxon>
        <taxon>Pseudomonadati</taxon>
        <taxon>Pseudomonadota</taxon>
        <taxon>Alphaproteobacteria</taxon>
        <taxon>Hyphomicrobiales</taxon>
        <taxon>Rhizobiaceae</taxon>
        <taxon>Rhizobium/Agrobacterium group</taxon>
        <taxon>Rhizobium</taxon>
    </lineage>
</organism>
<proteinExistence type="predicted"/>
<sequence>MTPEERSAALTPLAAALGVRPLELDTQGKKGPPLRARLARAFLVILLILGGVFGYWVWYVTSAGSQFTSPGMDLNNVMPAPLNRWGCDQLKKRFGDQSAPFGCAASDYTSWK</sequence>
<keyword evidence="1" id="KW-0812">Transmembrane</keyword>
<evidence type="ECO:0000313" key="2">
    <source>
        <dbReference type="EMBL" id="SCB25101.1"/>
    </source>
</evidence>
<keyword evidence="1" id="KW-1133">Transmembrane helix</keyword>
<dbReference type="STRING" id="411945.GA0061102_101111"/>
<evidence type="ECO:0000313" key="3">
    <source>
        <dbReference type="Proteomes" id="UP000199435"/>
    </source>
</evidence>
<keyword evidence="3" id="KW-1185">Reference proteome</keyword>
<gene>
    <name evidence="2" type="ORF">GA0061102_101111</name>
</gene>
<evidence type="ECO:0000256" key="1">
    <source>
        <dbReference type="SAM" id="Phobius"/>
    </source>
</evidence>
<dbReference type="EMBL" id="FMAH01000011">
    <property type="protein sequence ID" value="SCB25101.1"/>
    <property type="molecule type" value="Genomic_DNA"/>
</dbReference>
<dbReference type="RefSeq" id="WP_245297988.1">
    <property type="nucleotide sequence ID" value="NZ_FMAH01000011.1"/>
</dbReference>
<feature type="transmembrane region" description="Helical" evidence="1">
    <location>
        <begin position="38"/>
        <end position="58"/>
    </location>
</feature>
<name>A0A1C3VBP3_9HYPH</name>
<accession>A0A1C3VBP3</accession>
<protein>
    <submittedName>
        <fullName evidence="2">Uncharacterized protein</fullName>
    </submittedName>
</protein>
<keyword evidence="1" id="KW-0472">Membrane</keyword>
<reference evidence="3" key="1">
    <citation type="submission" date="2016-08" db="EMBL/GenBank/DDBJ databases">
        <authorList>
            <person name="Varghese N."/>
            <person name="Submissions Spin"/>
        </authorList>
    </citation>
    <scope>NUCLEOTIDE SEQUENCE [LARGE SCALE GENOMIC DNA]</scope>
    <source>
        <strain evidence="3">HAMBI 2971</strain>
    </source>
</reference>
<dbReference type="AlphaFoldDB" id="A0A1C3VBP3"/>
<dbReference type="Proteomes" id="UP000199435">
    <property type="component" value="Unassembled WGS sequence"/>
</dbReference>